<evidence type="ECO:0000313" key="1">
    <source>
        <dbReference type="Proteomes" id="UP000001554"/>
    </source>
</evidence>
<accession>A0A9J7M839</accession>
<evidence type="ECO:0000313" key="2">
    <source>
        <dbReference type="RefSeq" id="XP_035695664.1"/>
    </source>
</evidence>
<organism evidence="1 2">
    <name type="scientific">Branchiostoma floridae</name>
    <name type="common">Florida lancelet</name>
    <name type="synonym">Amphioxus</name>
    <dbReference type="NCBI Taxonomy" id="7739"/>
    <lineage>
        <taxon>Eukaryota</taxon>
        <taxon>Metazoa</taxon>
        <taxon>Chordata</taxon>
        <taxon>Cephalochordata</taxon>
        <taxon>Leptocardii</taxon>
        <taxon>Amphioxiformes</taxon>
        <taxon>Branchiostomatidae</taxon>
        <taxon>Branchiostoma</taxon>
    </lineage>
</organism>
<dbReference type="Proteomes" id="UP000001554">
    <property type="component" value="Chromosome 13"/>
</dbReference>
<dbReference type="OrthoDB" id="4062651at2759"/>
<reference evidence="2" key="2">
    <citation type="submission" date="2025-08" db="UniProtKB">
        <authorList>
            <consortium name="RefSeq"/>
        </authorList>
    </citation>
    <scope>IDENTIFICATION</scope>
    <source>
        <strain evidence="2">S238N-H82</strain>
        <tissue evidence="2">Testes</tissue>
    </source>
</reference>
<keyword evidence="1" id="KW-1185">Reference proteome</keyword>
<name>A0A9J7M839_BRAFL</name>
<proteinExistence type="predicted"/>
<dbReference type="RefSeq" id="XP_035695664.1">
    <property type="nucleotide sequence ID" value="XM_035839771.1"/>
</dbReference>
<dbReference type="AlphaFoldDB" id="A0A9J7M839"/>
<sequence length="128" mass="14643">MYLDVVKNFKLQAVESQHDLPCYGFLLYYKDELILGFSADSGFTPKLYDRIFEAPIVVVDGRTPSSKWHASFDEISAYLKTREKKPGAVYVIGYGTTAEYTTEDSSLRPLQRGQYYTLWSGQKECSEN</sequence>
<dbReference type="Gene3D" id="3.60.15.10">
    <property type="entry name" value="Ribonuclease Z/Hydroxyacylglutathione hydrolase-like"/>
    <property type="match status" value="1"/>
</dbReference>
<dbReference type="KEGG" id="bfo:118429290"/>
<dbReference type="SUPFAM" id="SSF56281">
    <property type="entry name" value="Metallo-hydrolase/oxidoreductase"/>
    <property type="match status" value="1"/>
</dbReference>
<dbReference type="GeneID" id="118429290"/>
<reference evidence="1" key="1">
    <citation type="journal article" date="2020" name="Nat. Ecol. Evol.">
        <title>Deeply conserved synteny resolves early events in vertebrate evolution.</title>
        <authorList>
            <person name="Simakov O."/>
            <person name="Marletaz F."/>
            <person name="Yue J.X."/>
            <person name="O'Connell B."/>
            <person name="Jenkins J."/>
            <person name="Brandt A."/>
            <person name="Calef R."/>
            <person name="Tung C.H."/>
            <person name="Huang T.K."/>
            <person name="Schmutz J."/>
            <person name="Satoh N."/>
            <person name="Yu J.K."/>
            <person name="Putnam N.H."/>
            <person name="Green R.E."/>
            <person name="Rokhsar D.S."/>
        </authorList>
    </citation>
    <scope>NUCLEOTIDE SEQUENCE [LARGE SCALE GENOMIC DNA]</scope>
    <source>
        <strain evidence="1">S238N-H82</strain>
    </source>
</reference>
<gene>
    <name evidence="2" type="primary">LOC118429290</name>
</gene>
<protein>
    <submittedName>
        <fullName evidence="2">Uncharacterized protein LOC118429290</fullName>
    </submittedName>
</protein>
<dbReference type="InterPro" id="IPR036866">
    <property type="entry name" value="RibonucZ/Hydroxyglut_hydro"/>
</dbReference>